<organism evidence="4 5">
    <name type="scientific">Cohnella soli</name>
    <dbReference type="NCBI Taxonomy" id="425005"/>
    <lineage>
        <taxon>Bacteria</taxon>
        <taxon>Bacillati</taxon>
        <taxon>Bacillota</taxon>
        <taxon>Bacilli</taxon>
        <taxon>Bacillales</taxon>
        <taxon>Paenibacillaceae</taxon>
        <taxon>Cohnella</taxon>
    </lineage>
</organism>
<dbReference type="NCBIfam" id="TIGR00732">
    <property type="entry name" value="dprA"/>
    <property type="match status" value="1"/>
</dbReference>
<evidence type="ECO:0000259" key="2">
    <source>
        <dbReference type="Pfam" id="PF02481"/>
    </source>
</evidence>
<dbReference type="Proteomes" id="UP001596113">
    <property type="component" value="Unassembled WGS sequence"/>
</dbReference>
<dbReference type="PANTHER" id="PTHR43022">
    <property type="entry name" value="PROTEIN SMF"/>
    <property type="match status" value="1"/>
</dbReference>
<gene>
    <name evidence="4" type="primary">dprA</name>
    <name evidence="4" type="ORF">ACFPOF_04175</name>
</gene>
<sequence length="406" mass="44157">MMAGSGVFGRQSNEAETQSAVVRAVTFKEARRTGMPREALIALHETEGVGRITIANVFLRGLSKGKGALANVHRYREQDWRDMGLSLKQSPAVAANFLPASIERMWARHTAKQLQVVTYLDDDYPELLRHIADPPWVLYYKGDWNLVHRPCIAIVGTRLATGYGRKMAEDVARGCAARMTVVSGLARGIDAYAHGGALKGAYGTIAVLAGSAEVCYPPENKALYEEIATRGLIVSESPPGTILRPGLFPLRNRIIAGLSFGVVVVEAAHRSGALITADLALAYDRDVFVVPGQATSPRCLGALEYFRKGAHPALDESDIFNMYSHRLPEPLPSADGENNVTPGDRKLAPLTAAERPIYEILLDQACSIDELAVKSGLTFGHLNAVLLSLLMKRRIHQQPGSIYHVL</sequence>
<keyword evidence="5" id="KW-1185">Reference proteome</keyword>
<dbReference type="InterPro" id="IPR003488">
    <property type="entry name" value="DprA"/>
</dbReference>
<dbReference type="PANTHER" id="PTHR43022:SF1">
    <property type="entry name" value="PROTEIN SMF"/>
    <property type="match status" value="1"/>
</dbReference>
<dbReference type="Pfam" id="PF17782">
    <property type="entry name" value="WHD_DprA"/>
    <property type="match status" value="1"/>
</dbReference>
<evidence type="ECO:0000313" key="5">
    <source>
        <dbReference type="Proteomes" id="UP001596113"/>
    </source>
</evidence>
<dbReference type="EMBL" id="JBHSMI010000008">
    <property type="protein sequence ID" value="MFC5401924.1"/>
    <property type="molecule type" value="Genomic_DNA"/>
</dbReference>
<evidence type="ECO:0000313" key="4">
    <source>
        <dbReference type="EMBL" id="MFC5401924.1"/>
    </source>
</evidence>
<accession>A0ABW0HLI6</accession>
<reference evidence="5" key="1">
    <citation type="journal article" date="2019" name="Int. J. Syst. Evol. Microbiol.">
        <title>The Global Catalogue of Microorganisms (GCM) 10K type strain sequencing project: providing services to taxonomists for standard genome sequencing and annotation.</title>
        <authorList>
            <consortium name="The Broad Institute Genomics Platform"/>
            <consortium name="The Broad Institute Genome Sequencing Center for Infectious Disease"/>
            <person name="Wu L."/>
            <person name="Ma J."/>
        </authorList>
    </citation>
    <scope>NUCLEOTIDE SEQUENCE [LARGE SCALE GENOMIC DNA]</scope>
    <source>
        <strain evidence="5">CGMCC 1.18575</strain>
    </source>
</reference>
<evidence type="ECO:0000256" key="1">
    <source>
        <dbReference type="ARBA" id="ARBA00006525"/>
    </source>
</evidence>
<comment type="caution">
    <text evidence="4">The sequence shown here is derived from an EMBL/GenBank/DDBJ whole genome shotgun (WGS) entry which is preliminary data.</text>
</comment>
<protein>
    <submittedName>
        <fullName evidence="4">DNA-processing protein DprA</fullName>
    </submittedName>
</protein>
<dbReference type="Gene3D" id="3.40.50.450">
    <property type="match status" value="1"/>
</dbReference>
<feature type="domain" description="Smf/DprA SLOG" evidence="2">
    <location>
        <begin position="115"/>
        <end position="322"/>
    </location>
</feature>
<comment type="similarity">
    <text evidence="1">Belongs to the DprA/Smf family.</text>
</comment>
<dbReference type="RefSeq" id="WP_378129877.1">
    <property type="nucleotide sequence ID" value="NZ_JBHSMI010000008.1"/>
</dbReference>
<name>A0ABW0HLI6_9BACL</name>
<evidence type="ECO:0000259" key="3">
    <source>
        <dbReference type="Pfam" id="PF17782"/>
    </source>
</evidence>
<dbReference type="Gene3D" id="1.10.10.10">
    <property type="entry name" value="Winged helix-like DNA-binding domain superfamily/Winged helix DNA-binding domain"/>
    <property type="match status" value="1"/>
</dbReference>
<dbReference type="InterPro" id="IPR041614">
    <property type="entry name" value="DprA_WH"/>
</dbReference>
<dbReference type="SUPFAM" id="SSF102405">
    <property type="entry name" value="MCP/YpsA-like"/>
    <property type="match status" value="1"/>
</dbReference>
<dbReference type="InterPro" id="IPR036388">
    <property type="entry name" value="WH-like_DNA-bd_sf"/>
</dbReference>
<feature type="domain" description="DprA winged helix" evidence="3">
    <location>
        <begin position="344"/>
        <end position="400"/>
    </location>
</feature>
<dbReference type="Pfam" id="PF02481">
    <property type="entry name" value="DNA_processg_A"/>
    <property type="match status" value="1"/>
</dbReference>
<proteinExistence type="inferred from homology"/>
<dbReference type="InterPro" id="IPR057666">
    <property type="entry name" value="DrpA_SLOG"/>
</dbReference>